<keyword evidence="4" id="KW-0862">Zinc</keyword>
<dbReference type="Proteomes" id="UP000515928">
    <property type="component" value="Chromosome"/>
</dbReference>
<dbReference type="UniPathway" id="UPA00655">
    <property type="reaction ID" value="UER00711"/>
</dbReference>
<dbReference type="PROSITE" id="PS50980">
    <property type="entry name" value="COA_CT_NTER"/>
    <property type="match status" value="1"/>
</dbReference>
<reference evidence="6 7" key="1">
    <citation type="submission" date="2020-08" db="EMBL/GenBank/DDBJ databases">
        <title>Genome sequence of Erysipelothrix inopinata DSM 15511T.</title>
        <authorList>
            <person name="Hyun D.-W."/>
            <person name="Bae J.-W."/>
        </authorList>
    </citation>
    <scope>NUCLEOTIDE SEQUENCE [LARGE SCALE GENOMIC DNA]</scope>
    <source>
        <strain evidence="6 7">DSM 15511</strain>
    </source>
</reference>
<keyword evidence="4" id="KW-0963">Cytoplasm</keyword>
<comment type="pathway">
    <text evidence="4">Lipid metabolism; malonyl-CoA biosynthesis; malonyl-CoA from acetyl-CoA: step 1/1.</text>
</comment>
<proteinExistence type="inferred from homology"/>
<dbReference type="NCBIfam" id="TIGR00515">
    <property type="entry name" value="accD"/>
    <property type="match status" value="1"/>
</dbReference>
<evidence type="ECO:0000256" key="4">
    <source>
        <dbReference type="HAMAP-Rule" id="MF_01395"/>
    </source>
</evidence>
<dbReference type="EMBL" id="CP060715">
    <property type="protein sequence ID" value="QNN61478.1"/>
    <property type="molecule type" value="Genomic_DNA"/>
</dbReference>
<protein>
    <recommendedName>
        <fullName evidence="4">Acetyl-coenzyme A carboxylase carboxyl transferase subunit beta</fullName>
        <shortName evidence="4">ACCase subunit beta</shortName>
        <shortName evidence="4">Acetyl-CoA carboxylase carboxyltransferase subunit beta</shortName>
        <ecNumber evidence="4">2.1.3.15</ecNumber>
    </recommendedName>
</protein>
<evidence type="ECO:0000259" key="5">
    <source>
        <dbReference type="PROSITE" id="PS50980"/>
    </source>
</evidence>
<dbReference type="GO" id="GO:0009317">
    <property type="term" value="C:acetyl-CoA carboxylase complex"/>
    <property type="evidence" value="ECO:0007669"/>
    <property type="project" value="InterPro"/>
</dbReference>
<comment type="function">
    <text evidence="4">Component of the acetyl coenzyme A carboxylase (ACC) complex. Biotin carboxylase (BC) catalyzes the carboxylation of biotin on its carrier protein (BCCP) and then the CO(2) group is transferred by the transcarboxylase to acetyl-CoA to form malonyl-CoA.</text>
</comment>
<dbReference type="Pfam" id="PF01039">
    <property type="entry name" value="Carboxyl_trans"/>
    <property type="match status" value="1"/>
</dbReference>
<dbReference type="PANTHER" id="PTHR42995">
    <property type="entry name" value="ACETYL-COENZYME A CARBOXYLASE CARBOXYL TRANSFERASE SUBUNIT BETA, CHLOROPLASTIC"/>
    <property type="match status" value="1"/>
</dbReference>
<feature type="binding site" evidence="4">
    <location>
        <position position="35"/>
    </location>
    <ligand>
        <name>Zn(2+)</name>
        <dbReference type="ChEBI" id="CHEBI:29105"/>
    </ligand>
</feature>
<keyword evidence="1 4" id="KW-0444">Lipid biosynthesis</keyword>
<keyword evidence="4" id="KW-0863">Zinc-finger</keyword>
<keyword evidence="2 4" id="KW-0808">Transferase</keyword>
<dbReference type="GO" id="GO:0003989">
    <property type="term" value="F:acetyl-CoA carboxylase activity"/>
    <property type="evidence" value="ECO:0007669"/>
    <property type="project" value="InterPro"/>
</dbReference>
<dbReference type="SUPFAM" id="SSF52096">
    <property type="entry name" value="ClpP/crotonase"/>
    <property type="match status" value="1"/>
</dbReference>
<dbReference type="GO" id="GO:0008270">
    <property type="term" value="F:zinc ion binding"/>
    <property type="evidence" value="ECO:0007669"/>
    <property type="project" value="UniProtKB-UniRule"/>
</dbReference>
<evidence type="ECO:0000313" key="7">
    <source>
        <dbReference type="Proteomes" id="UP000515928"/>
    </source>
</evidence>
<feature type="domain" description="CoA carboxyltransferase N-terminal" evidence="5">
    <location>
        <begin position="31"/>
        <end position="282"/>
    </location>
</feature>
<dbReference type="GO" id="GO:0006633">
    <property type="term" value="P:fatty acid biosynthetic process"/>
    <property type="evidence" value="ECO:0007669"/>
    <property type="project" value="UniProtKB-KW"/>
</dbReference>
<dbReference type="PANTHER" id="PTHR42995:SF5">
    <property type="entry name" value="ACETYL-COENZYME A CARBOXYLASE CARBOXYL TRANSFERASE SUBUNIT BETA, CHLOROPLASTIC"/>
    <property type="match status" value="1"/>
</dbReference>
<comment type="cofactor">
    <cofactor evidence="4">
        <name>Zn(2+)</name>
        <dbReference type="ChEBI" id="CHEBI:29105"/>
    </cofactor>
    <text evidence="4">Binds 1 zinc ion per subunit.</text>
</comment>
<feature type="binding site" evidence="4">
    <location>
        <position position="57"/>
    </location>
    <ligand>
        <name>Zn(2+)</name>
        <dbReference type="ChEBI" id="CHEBI:29105"/>
    </ligand>
</feature>
<evidence type="ECO:0000256" key="2">
    <source>
        <dbReference type="ARBA" id="ARBA00022679"/>
    </source>
</evidence>
<feature type="binding site" evidence="4">
    <location>
        <position position="38"/>
    </location>
    <ligand>
        <name>Zn(2+)</name>
        <dbReference type="ChEBI" id="CHEBI:29105"/>
    </ligand>
</feature>
<dbReference type="Gene3D" id="3.90.226.10">
    <property type="entry name" value="2-enoyl-CoA Hydratase, Chain A, domain 1"/>
    <property type="match status" value="1"/>
</dbReference>
<dbReference type="HAMAP" id="MF_01395">
    <property type="entry name" value="AcetylCoA_CT_beta"/>
    <property type="match status" value="1"/>
</dbReference>
<comment type="similarity">
    <text evidence="4">Belongs to the AccD/PCCB family.</text>
</comment>
<keyword evidence="4" id="KW-0275">Fatty acid biosynthesis</keyword>
<dbReference type="GO" id="GO:2001295">
    <property type="term" value="P:malonyl-CoA biosynthetic process"/>
    <property type="evidence" value="ECO:0007669"/>
    <property type="project" value="UniProtKB-UniRule"/>
</dbReference>
<dbReference type="AlphaFoldDB" id="A0A7G9S0V3"/>
<evidence type="ECO:0000256" key="1">
    <source>
        <dbReference type="ARBA" id="ARBA00022516"/>
    </source>
</evidence>
<dbReference type="KEGG" id="eio:H9L01_03710"/>
<dbReference type="RefSeq" id="WP_187534678.1">
    <property type="nucleotide sequence ID" value="NZ_CBCSHU010000013.1"/>
</dbReference>
<comment type="subcellular location">
    <subcellularLocation>
        <location evidence="4">Cytoplasm</location>
    </subcellularLocation>
</comment>
<keyword evidence="6" id="KW-0436">Ligase</keyword>
<dbReference type="InterPro" id="IPR029045">
    <property type="entry name" value="ClpP/crotonase-like_dom_sf"/>
</dbReference>
<comment type="subunit">
    <text evidence="4">Acetyl-CoA carboxylase is a heterohexamer composed of biotin carboxyl carrier protein (AccB), biotin carboxylase (AccC) and two subunits each of ACCase subunit alpha (AccA) and ACCase subunit beta (AccD).</text>
</comment>
<keyword evidence="7" id="KW-1185">Reference proteome</keyword>
<comment type="catalytic activity">
    <reaction evidence="4">
        <text>N(6)-carboxybiotinyl-L-lysyl-[protein] + acetyl-CoA = N(6)-biotinyl-L-lysyl-[protein] + malonyl-CoA</text>
        <dbReference type="Rhea" id="RHEA:54728"/>
        <dbReference type="Rhea" id="RHEA-COMP:10505"/>
        <dbReference type="Rhea" id="RHEA-COMP:10506"/>
        <dbReference type="ChEBI" id="CHEBI:57288"/>
        <dbReference type="ChEBI" id="CHEBI:57384"/>
        <dbReference type="ChEBI" id="CHEBI:83144"/>
        <dbReference type="ChEBI" id="CHEBI:83145"/>
        <dbReference type="EC" id="2.1.3.15"/>
    </reaction>
</comment>
<dbReference type="InterPro" id="IPR011762">
    <property type="entry name" value="COA_CT_N"/>
</dbReference>
<dbReference type="InterPro" id="IPR034733">
    <property type="entry name" value="AcCoA_carboxyl_beta"/>
</dbReference>
<name>A0A7G9S0V3_9FIRM</name>
<keyword evidence="4" id="KW-0479">Metal-binding</keyword>
<keyword evidence="4" id="KW-0067">ATP-binding</keyword>
<accession>A0A7G9S0V3</accession>
<dbReference type="InterPro" id="IPR000438">
    <property type="entry name" value="Acetyl_CoA_COase_Trfase_b_su"/>
</dbReference>
<feature type="zinc finger region" description="C4-type" evidence="4">
    <location>
        <begin position="35"/>
        <end position="57"/>
    </location>
</feature>
<dbReference type="EC" id="2.1.3.15" evidence="4"/>
<keyword evidence="3 4" id="KW-0443">Lipid metabolism</keyword>
<evidence type="ECO:0000256" key="3">
    <source>
        <dbReference type="ARBA" id="ARBA00023098"/>
    </source>
</evidence>
<organism evidence="6 7">
    <name type="scientific">Erysipelothrix inopinata</name>
    <dbReference type="NCBI Taxonomy" id="225084"/>
    <lineage>
        <taxon>Bacteria</taxon>
        <taxon>Bacillati</taxon>
        <taxon>Bacillota</taxon>
        <taxon>Erysipelotrichia</taxon>
        <taxon>Erysipelotrichales</taxon>
        <taxon>Erysipelotrichaceae</taxon>
        <taxon>Erysipelothrix</taxon>
    </lineage>
</organism>
<sequence>MFKHLNNKKERVNKKKIQEFPERTVEAKDGMYEKCPHCEEIYPIEKLVKNAWICPHCDAHLRMHCAERARLIFDELHVFQHTMKTKDPLNFPGYKEKLQGIQNHTGMNDAVVCGQGMIGKRKVLTAIMDPNFMMGSMGTVVGEKITRLFEMGIKKKLPVIIFSASGGARMQEGMVSLMQMAKISAAIGEFNEQGGLYITVLTDPTTGGVTASFAMLGDIILAEPGALIGFAGPRVIEQTMKSTLPDGFQRAEFLLEHGFVDKVVHRKNLKQTLELLLEMHEV</sequence>
<evidence type="ECO:0000313" key="6">
    <source>
        <dbReference type="EMBL" id="QNN61478.1"/>
    </source>
</evidence>
<keyword evidence="4" id="KW-0547">Nucleotide-binding</keyword>
<keyword evidence="4" id="KW-0276">Fatty acid metabolism</keyword>
<dbReference type="PRINTS" id="PR01070">
    <property type="entry name" value="ACCCTRFRASEB"/>
</dbReference>
<gene>
    <name evidence="4" type="primary">accD</name>
    <name evidence="6" type="ORF">H9L01_03710</name>
</gene>
<dbReference type="GO" id="GO:0005524">
    <property type="term" value="F:ATP binding"/>
    <property type="evidence" value="ECO:0007669"/>
    <property type="project" value="UniProtKB-KW"/>
</dbReference>
<feature type="binding site" evidence="4">
    <location>
        <position position="54"/>
    </location>
    <ligand>
        <name>Zn(2+)</name>
        <dbReference type="ChEBI" id="CHEBI:29105"/>
    </ligand>
</feature>
<dbReference type="GO" id="GO:0016743">
    <property type="term" value="F:carboxyl- or carbamoyltransferase activity"/>
    <property type="evidence" value="ECO:0007669"/>
    <property type="project" value="UniProtKB-UniRule"/>
</dbReference>